<feature type="active site" description="Charge relay system; for autoendoproteolytic cleavage activity" evidence="12">
    <location>
        <position position="249"/>
    </location>
</feature>
<comment type="subcellular location">
    <subcellularLocation>
        <location evidence="12">Cell membrane</location>
        <topology evidence="12">Peripheral membrane protein</topology>
    </subcellularLocation>
</comment>
<keyword evidence="5 12" id="KW-0443">Lipid metabolism</keyword>
<dbReference type="GO" id="GO:0006646">
    <property type="term" value="P:phosphatidylethanolamine biosynthetic process"/>
    <property type="evidence" value="ECO:0007669"/>
    <property type="project" value="UniProtKB-UniRule"/>
</dbReference>
<keyword evidence="8 12" id="KW-0594">Phospholipid biosynthesis</keyword>
<dbReference type="UniPathway" id="UPA00558">
    <property type="reaction ID" value="UER00616"/>
</dbReference>
<evidence type="ECO:0000256" key="3">
    <source>
        <dbReference type="ARBA" id="ARBA00022516"/>
    </source>
</evidence>
<comment type="similarity">
    <text evidence="12">Belongs to the phosphatidylserine decarboxylase family. PSD-B subfamily. Prokaryotic type I sub-subfamily.</text>
</comment>
<dbReference type="PANTHER" id="PTHR10067">
    <property type="entry name" value="PHOSPHATIDYLSERINE DECARBOXYLASE"/>
    <property type="match status" value="1"/>
</dbReference>
<evidence type="ECO:0000256" key="11">
    <source>
        <dbReference type="ARBA" id="ARBA00023317"/>
    </source>
</evidence>
<evidence type="ECO:0000256" key="7">
    <source>
        <dbReference type="ARBA" id="ARBA00023145"/>
    </source>
</evidence>
<evidence type="ECO:0000256" key="1">
    <source>
        <dbReference type="ARBA" id="ARBA00005189"/>
    </source>
</evidence>
<keyword evidence="4 12" id="KW-0210">Decarboxylase</keyword>
<keyword evidence="11 12" id="KW-0670">Pyruvate</keyword>
<dbReference type="NCBIfam" id="TIGR00163">
    <property type="entry name" value="PS_decarb"/>
    <property type="match status" value="1"/>
</dbReference>
<feature type="modified residue" description="Pyruvic acid (Ser); by autocatalysis" evidence="12">
    <location>
        <position position="249"/>
    </location>
</feature>
<name>A0A5B0WQW4_9GAMM</name>
<dbReference type="AlphaFoldDB" id="A0A5B0WQW4"/>
<evidence type="ECO:0000256" key="9">
    <source>
        <dbReference type="ARBA" id="ARBA00023239"/>
    </source>
</evidence>
<feature type="active site" description="Schiff-base intermediate with substrate; via pyruvic acid; for decarboxylase activity" evidence="12">
    <location>
        <position position="249"/>
    </location>
</feature>
<evidence type="ECO:0000256" key="8">
    <source>
        <dbReference type="ARBA" id="ARBA00023209"/>
    </source>
</evidence>
<dbReference type="RefSeq" id="WP_149612739.1">
    <property type="nucleotide sequence ID" value="NZ_VTUX01000009.1"/>
</dbReference>
<keyword evidence="2 12" id="KW-1003">Cell membrane</keyword>
<keyword evidence="3 12" id="KW-0444">Lipid biosynthesis</keyword>
<sequence length="289" mass="31888">MDTLFIFFQHLVPQHLLSRLTGWLAELEHPAALKNWVIGRFIKHFDVDMSEARETDHRRYANFNAFFTRPLREGARPIAEADVVCPADGAVSQLGDIVGGRIFQAKGQDYSCVELLGGDPEWAERFAGGKFATIYLSPRDYHRVHMPVAGRLLGTTYIPGDLYSVNTVTAQNVDRLFARNERLVCYFDTAAGPMALILVGAMVVAGIETVWGGQVAPPPSAPTRLDYQRLPDAVELAKGEEMGRFKLGSTVILLFPEGGVEWDERYLAGAPTRLGEALARRPNATTAIS</sequence>
<comment type="caution">
    <text evidence="13">The sequence shown here is derived from an EMBL/GenBank/DDBJ whole genome shotgun (WGS) entry which is preliminary data.</text>
</comment>
<dbReference type="InterPro" id="IPR033178">
    <property type="entry name" value="PSD_type1_pro"/>
</dbReference>
<comment type="subunit">
    <text evidence="12">Heterodimer of a large membrane-associated beta subunit and a small pyruvoyl-containing alpha subunit.</text>
</comment>
<comment type="function">
    <text evidence="12">Catalyzes the formation of phosphatidylethanolamine (PtdEtn) from phosphatidylserine (PtdSer).</text>
</comment>
<dbReference type="InterPro" id="IPR003817">
    <property type="entry name" value="PS_Dcarbxylase"/>
</dbReference>
<organism evidence="13 14">
    <name type="scientific">Pseudohalioglobus sediminis</name>
    <dbReference type="NCBI Taxonomy" id="2606449"/>
    <lineage>
        <taxon>Bacteria</taxon>
        <taxon>Pseudomonadati</taxon>
        <taxon>Pseudomonadota</taxon>
        <taxon>Gammaproteobacteria</taxon>
        <taxon>Cellvibrionales</taxon>
        <taxon>Halieaceae</taxon>
        <taxon>Pseudohalioglobus</taxon>
    </lineage>
</organism>
<reference evidence="13 14" key="1">
    <citation type="submission" date="2019-09" db="EMBL/GenBank/DDBJ databases">
        <authorList>
            <person name="Chen X.-Y."/>
        </authorList>
    </citation>
    <scope>NUCLEOTIDE SEQUENCE [LARGE SCALE GENOMIC DNA]</scope>
    <source>
        <strain evidence="13 14">NY5</strain>
    </source>
</reference>
<dbReference type="GO" id="GO:0005886">
    <property type="term" value="C:plasma membrane"/>
    <property type="evidence" value="ECO:0007669"/>
    <property type="project" value="UniProtKB-SubCell"/>
</dbReference>
<accession>A0A5B0WQW4</accession>
<comment type="pathway">
    <text evidence="1">Lipid metabolism.</text>
</comment>
<evidence type="ECO:0000313" key="13">
    <source>
        <dbReference type="EMBL" id="KAA1188977.1"/>
    </source>
</evidence>
<evidence type="ECO:0000256" key="5">
    <source>
        <dbReference type="ARBA" id="ARBA00023098"/>
    </source>
</evidence>
<feature type="active site" description="Charge relay system; for autoendoproteolytic cleavage activity" evidence="12">
    <location>
        <position position="88"/>
    </location>
</feature>
<comment type="cofactor">
    <cofactor evidence="12">
        <name>pyruvate</name>
        <dbReference type="ChEBI" id="CHEBI:15361"/>
    </cofactor>
    <text evidence="12">Binds 1 pyruvoyl group covalently per subunit.</text>
</comment>
<feature type="chain" id="PRO_5023373254" description="Phosphatidylserine decarboxylase alpha chain" evidence="12">
    <location>
        <begin position="249"/>
        <end position="289"/>
    </location>
</feature>
<proteinExistence type="inferred from homology"/>
<dbReference type="PANTHER" id="PTHR10067:SF6">
    <property type="entry name" value="PHOSPHATIDYLSERINE DECARBOXYLASE PROENZYME, MITOCHONDRIAL"/>
    <property type="match status" value="1"/>
</dbReference>
<evidence type="ECO:0000256" key="4">
    <source>
        <dbReference type="ARBA" id="ARBA00022793"/>
    </source>
</evidence>
<feature type="chain" id="PRO_5023373255" description="Phosphatidylserine decarboxylase beta chain" evidence="12">
    <location>
        <begin position="1"/>
        <end position="248"/>
    </location>
</feature>
<dbReference type="HAMAP" id="MF_00662">
    <property type="entry name" value="PS_decarb_PSD_B_type1"/>
    <property type="match status" value="1"/>
</dbReference>
<evidence type="ECO:0000313" key="14">
    <source>
        <dbReference type="Proteomes" id="UP000323708"/>
    </source>
</evidence>
<evidence type="ECO:0000256" key="2">
    <source>
        <dbReference type="ARBA" id="ARBA00022475"/>
    </source>
</evidence>
<keyword evidence="7 12" id="KW-0865">Zymogen</keyword>
<evidence type="ECO:0000256" key="6">
    <source>
        <dbReference type="ARBA" id="ARBA00023136"/>
    </source>
</evidence>
<comment type="PTM">
    <text evidence="12">Is synthesized initially as an inactive proenzyme. Formation of the active enzyme involves a self-maturation process in which the active site pyruvoyl group is generated from an internal serine residue via an autocatalytic post-translational modification. Two non-identical subunits are generated from the proenzyme in this reaction, and the pyruvate is formed at the N-terminus of the alpha chain, which is derived from the carboxyl end of the proenzyme. The autoendoproteolytic cleavage occurs by a canonical serine protease mechanism, in which the side chain hydroxyl group of the serine supplies its oxygen atom to form the C-terminus of the beta chain, while the remainder of the serine residue undergoes an oxidative deamination to produce ammonia and the pyruvoyl prosthetic group on the alpha chain. During this reaction, the Ser that is part of the protease active site of the proenzyme becomes the pyruvoyl prosthetic group, which constitutes an essential element of the active site of the mature decarboxylase.</text>
</comment>
<feature type="site" description="Cleavage (non-hydrolytic); by autocatalysis" evidence="12">
    <location>
        <begin position="248"/>
        <end position="249"/>
    </location>
</feature>
<keyword evidence="10 12" id="KW-1208">Phospholipid metabolism</keyword>
<comment type="pathway">
    <text evidence="12">Phospholipid metabolism; phosphatidylethanolamine biosynthesis; phosphatidylethanolamine from CDP-diacylglycerol: step 2/2.</text>
</comment>
<dbReference type="InterPro" id="IPR033177">
    <property type="entry name" value="PSD-B"/>
</dbReference>
<dbReference type="EC" id="4.1.1.65" evidence="12"/>
<evidence type="ECO:0000256" key="12">
    <source>
        <dbReference type="HAMAP-Rule" id="MF_00662"/>
    </source>
</evidence>
<feature type="active site" description="Charge relay system; for autoendoproteolytic cleavage activity" evidence="12">
    <location>
        <position position="145"/>
    </location>
</feature>
<keyword evidence="14" id="KW-1185">Reference proteome</keyword>
<dbReference type="Pfam" id="PF02666">
    <property type="entry name" value="PS_Dcarbxylase"/>
    <property type="match status" value="1"/>
</dbReference>
<keyword evidence="9 12" id="KW-0456">Lyase</keyword>
<comment type="catalytic activity">
    <reaction evidence="12">
        <text>a 1,2-diacyl-sn-glycero-3-phospho-L-serine + H(+) = a 1,2-diacyl-sn-glycero-3-phosphoethanolamine + CO2</text>
        <dbReference type="Rhea" id="RHEA:20828"/>
        <dbReference type="ChEBI" id="CHEBI:15378"/>
        <dbReference type="ChEBI" id="CHEBI:16526"/>
        <dbReference type="ChEBI" id="CHEBI:57262"/>
        <dbReference type="ChEBI" id="CHEBI:64612"/>
        <dbReference type="EC" id="4.1.1.65"/>
    </reaction>
</comment>
<dbReference type="EMBL" id="VTUX01000009">
    <property type="protein sequence ID" value="KAA1188977.1"/>
    <property type="molecule type" value="Genomic_DNA"/>
</dbReference>
<gene>
    <name evidence="12 13" type="primary">psd</name>
    <name evidence="13" type="ORF">F0M18_17390</name>
</gene>
<dbReference type="Proteomes" id="UP000323708">
    <property type="component" value="Unassembled WGS sequence"/>
</dbReference>
<evidence type="ECO:0000256" key="10">
    <source>
        <dbReference type="ARBA" id="ARBA00023264"/>
    </source>
</evidence>
<protein>
    <recommendedName>
        <fullName evidence="12">Phosphatidylserine decarboxylase proenzyme</fullName>
        <ecNumber evidence="12">4.1.1.65</ecNumber>
    </recommendedName>
    <component>
        <recommendedName>
            <fullName evidence="12">Phosphatidylserine decarboxylase alpha chain</fullName>
        </recommendedName>
    </component>
    <component>
        <recommendedName>
            <fullName evidence="12">Phosphatidylserine decarboxylase beta chain</fullName>
        </recommendedName>
    </component>
</protein>
<keyword evidence="6 12" id="KW-0472">Membrane</keyword>
<dbReference type="GO" id="GO:0004609">
    <property type="term" value="F:phosphatidylserine decarboxylase activity"/>
    <property type="evidence" value="ECO:0007669"/>
    <property type="project" value="UniProtKB-UniRule"/>
</dbReference>